<reference evidence="1 2" key="1">
    <citation type="submission" date="2019-10" db="EMBL/GenBank/DDBJ databases">
        <title>The Genome Sequence of Clostridium tarantellae Isolated from Fish Brain.</title>
        <authorList>
            <person name="Bano L."/>
            <person name="Kiel M."/>
            <person name="Sales G."/>
            <person name="Doxey A.C."/>
            <person name="Mansfield M.J."/>
            <person name="Schiavone M."/>
            <person name="Rossetto O."/>
            <person name="Pirazzini M."/>
            <person name="Dobrindt U."/>
            <person name="Montecucco C."/>
        </authorList>
    </citation>
    <scope>NUCLEOTIDE SEQUENCE [LARGE SCALE GENOMIC DNA]</scope>
    <source>
        <strain evidence="1 2">DSM 3997</strain>
    </source>
</reference>
<accession>A0A6I1MKX8</accession>
<protein>
    <submittedName>
        <fullName evidence="1">Uncharacterized protein</fullName>
    </submittedName>
</protein>
<dbReference type="RefSeq" id="WP_152890207.1">
    <property type="nucleotide sequence ID" value="NZ_WHJC01000141.1"/>
</dbReference>
<evidence type="ECO:0000313" key="2">
    <source>
        <dbReference type="Proteomes" id="UP000430345"/>
    </source>
</evidence>
<gene>
    <name evidence="1" type="ORF">GBZ86_09805</name>
</gene>
<proteinExistence type="predicted"/>
<dbReference type="EMBL" id="WHJC01000141">
    <property type="protein sequence ID" value="MPQ44055.1"/>
    <property type="molecule type" value="Genomic_DNA"/>
</dbReference>
<name>A0A6I1MKX8_9CLOT</name>
<evidence type="ECO:0000313" key="1">
    <source>
        <dbReference type="EMBL" id="MPQ44055.1"/>
    </source>
</evidence>
<dbReference type="AlphaFoldDB" id="A0A6I1MKX8"/>
<organism evidence="1 2">
    <name type="scientific">Clostridium tarantellae</name>
    <dbReference type="NCBI Taxonomy" id="39493"/>
    <lineage>
        <taxon>Bacteria</taxon>
        <taxon>Bacillati</taxon>
        <taxon>Bacillota</taxon>
        <taxon>Clostridia</taxon>
        <taxon>Eubacteriales</taxon>
        <taxon>Clostridiaceae</taxon>
        <taxon>Clostridium</taxon>
    </lineage>
</organism>
<sequence>MIKDSNLIKEAYLGINPDENRGFEEDIEEEYDEEEQLDTLYSKGKTKTIIFKKFQSFDNDYLD</sequence>
<dbReference type="Proteomes" id="UP000430345">
    <property type="component" value="Unassembled WGS sequence"/>
</dbReference>
<comment type="caution">
    <text evidence="1">The sequence shown here is derived from an EMBL/GenBank/DDBJ whole genome shotgun (WGS) entry which is preliminary data.</text>
</comment>
<keyword evidence="2" id="KW-1185">Reference proteome</keyword>